<proteinExistence type="predicted"/>
<evidence type="ECO:0000313" key="2">
    <source>
        <dbReference type="Proteomes" id="UP000239731"/>
    </source>
</evidence>
<sequence length="129" mass="14346">MFCVSGHRRNLMREFHRFIEAELRPVGSGLSLIVAGSFISDKVTPGDIESSILIPNAELAARADLLRIGSPAENARIKSTYGMDFYVTLDLAGHNDFYNFFQYVGPKAAGKKKGLNEKDRRGIIEVSPW</sequence>
<evidence type="ECO:0000313" key="1">
    <source>
        <dbReference type="EMBL" id="PRW85330.1"/>
    </source>
</evidence>
<dbReference type="Pfam" id="PF22014">
    <property type="entry name" value="DUF6932"/>
    <property type="match status" value="1"/>
</dbReference>
<dbReference type="EMBL" id="PVUH01000025">
    <property type="protein sequence ID" value="PRW85330.1"/>
    <property type="molecule type" value="Genomic_DNA"/>
</dbReference>
<dbReference type="InterPro" id="IPR053860">
    <property type="entry name" value="DUF6932"/>
</dbReference>
<organism evidence="1 2">
    <name type="scientific">Pseudomonas fluorescens</name>
    <dbReference type="NCBI Taxonomy" id="294"/>
    <lineage>
        <taxon>Bacteria</taxon>
        <taxon>Pseudomonadati</taxon>
        <taxon>Pseudomonadota</taxon>
        <taxon>Gammaproteobacteria</taxon>
        <taxon>Pseudomonadales</taxon>
        <taxon>Pseudomonadaceae</taxon>
        <taxon>Pseudomonas</taxon>
    </lineage>
</organism>
<gene>
    <name evidence="1" type="ORF">C7A10_27190</name>
</gene>
<dbReference type="Proteomes" id="UP000239731">
    <property type="component" value="Unassembled WGS sequence"/>
</dbReference>
<comment type="caution">
    <text evidence="1">The sequence shown here is derived from an EMBL/GenBank/DDBJ whole genome shotgun (WGS) entry which is preliminary data.</text>
</comment>
<reference evidence="1 2" key="1">
    <citation type="submission" date="2018-03" db="EMBL/GenBank/DDBJ databases">
        <title>Blue discolouration in mozzarella cheese caused by Pseudomonas fluorescens.</title>
        <authorList>
            <person name="Chiesa F."/>
            <person name="Dalmasso A."/>
            <person name="Lomonaco S."/>
        </authorList>
    </citation>
    <scope>NUCLEOTIDE SEQUENCE [LARGE SCALE GENOMIC DNA]</scope>
    <source>
        <strain evidence="1 2">11293</strain>
    </source>
</reference>
<accession>A0A2T0HQG4</accession>
<name>A0A2T0HQG4_PSEFL</name>
<dbReference type="AlphaFoldDB" id="A0A2T0HQG4"/>
<protein>
    <submittedName>
        <fullName evidence="1">Uncharacterized protein</fullName>
    </submittedName>
</protein>